<accession>I0HI26</accession>
<keyword evidence="2" id="KW-0472">Membrane</keyword>
<feature type="compositionally biased region" description="Basic and acidic residues" evidence="1">
    <location>
        <begin position="255"/>
        <end position="269"/>
    </location>
</feature>
<evidence type="ECO:0000256" key="1">
    <source>
        <dbReference type="SAM" id="MobiDB-lite"/>
    </source>
</evidence>
<dbReference type="EMBL" id="AP012319">
    <property type="protein sequence ID" value="BAL92663.1"/>
    <property type="molecule type" value="Genomic_DNA"/>
</dbReference>
<feature type="region of interest" description="Disordered" evidence="1">
    <location>
        <begin position="126"/>
        <end position="418"/>
    </location>
</feature>
<feature type="compositionally biased region" description="Pro residues" evidence="1">
    <location>
        <begin position="64"/>
        <end position="81"/>
    </location>
</feature>
<evidence type="ECO:0000313" key="3">
    <source>
        <dbReference type="EMBL" id="BAL92663.1"/>
    </source>
</evidence>
<keyword evidence="4" id="KW-1185">Reference proteome</keyword>
<feature type="compositionally biased region" description="Basic and acidic residues" evidence="1">
    <location>
        <begin position="153"/>
        <end position="192"/>
    </location>
</feature>
<keyword evidence="2" id="KW-1133">Transmembrane helix</keyword>
<organism evidence="3 4">
    <name type="scientific">Actinoplanes missouriensis (strain ATCC 14538 / DSM 43046 / CBS 188.64 / JCM 3121 / NBRC 102363 / NCIMB 12654 / NRRL B-3342 / UNCC 431)</name>
    <dbReference type="NCBI Taxonomy" id="512565"/>
    <lineage>
        <taxon>Bacteria</taxon>
        <taxon>Bacillati</taxon>
        <taxon>Actinomycetota</taxon>
        <taxon>Actinomycetes</taxon>
        <taxon>Micromonosporales</taxon>
        <taxon>Micromonosporaceae</taxon>
        <taxon>Actinoplanes</taxon>
    </lineage>
</organism>
<dbReference type="KEGG" id="ams:AMIS_74430"/>
<reference evidence="3 4" key="1">
    <citation type="submission" date="2012-02" db="EMBL/GenBank/DDBJ databases">
        <title>Complete genome sequence of Actinoplanes missouriensis 431 (= NBRC 102363).</title>
        <authorList>
            <person name="Ohnishi Y."/>
            <person name="Ishikawa J."/>
            <person name="Sekine M."/>
            <person name="Hosoyama A."/>
            <person name="Harada T."/>
            <person name="Narita H."/>
            <person name="Hata T."/>
            <person name="Konno Y."/>
            <person name="Tutikane K."/>
            <person name="Fujita N."/>
            <person name="Horinouchi S."/>
            <person name="Hayakawa M."/>
        </authorList>
    </citation>
    <scope>NUCLEOTIDE SEQUENCE [LARGE SCALE GENOMIC DNA]</scope>
    <source>
        <strain evidence="4">ATCC 14538 / DSM 43046 / CBS 188.64 / JCM 3121 / NBRC 102363 / NCIMB 12654 / NRRL B-3342 / UNCC 431</strain>
    </source>
</reference>
<dbReference type="STRING" id="512565.AMIS_74430"/>
<name>I0HI26_ACTM4</name>
<dbReference type="AlphaFoldDB" id="I0HI26"/>
<dbReference type="PATRIC" id="fig|512565.3.peg.7453"/>
<proteinExistence type="predicted"/>
<dbReference type="Proteomes" id="UP000007882">
    <property type="component" value="Chromosome"/>
</dbReference>
<feature type="region of interest" description="Disordered" evidence="1">
    <location>
        <begin position="28"/>
        <end position="81"/>
    </location>
</feature>
<dbReference type="HOGENOM" id="CLU_656620_0_0_11"/>
<protein>
    <submittedName>
        <fullName evidence="3">Uncharacterized protein</fullName>
    </submittedName>
</protein>
<feature type="compositionally biased region" description="Basic and acidic residues" evidence="1">
    <location>
        <begin position="357"/>
        <end position="387"/>
    </location>
</feature>
<feature type="compositionally biased region" description="Acidic residues" evidence="1">
    <location>
        <begin position="193"/>
        <end position="215"/>
    </location>
</feature>
<feature type="transmembrane region" description="Helical" evidence="2">
    <location>
        <begin position="6"/>
        <end position="26"/>
    </location>
</feature>
<evidence type="ECO:0000313" key="4">
    <source>
        <dbReference type="Proteomes" id="UP000007882"/>
    </source>
</evidence>
<evidence type="ECO:0000256" key="2">
    <source>
        <dbReference type="SAM" id="Phobius"/>
    </source>
</evidence>
<gene>
    <name evidence="3" type="ordered locus">AMIS_74430</name>
</gene>
<keyword evidence="2" id="KW-0812">Transmembrane</keyword>
<sequence>MTAAGFALIAGGLATLISFWSVIFGGGSGSASRRRRATTEHPVPLAQEPPTIPAPPESLSTPAPICPPMPESLPAPAPIRPPMPEPVPSALPITHPAAPPLVEQAAPALVPPAPAPPRRRRIAASFSGRPPLTASAPAGLAMIGLADDEEPAHEEHPGYPDGPAHRDHLAHLDGPAHRDHLAHLDGLAHPDPDLPEDDEPDPEVTDPDYDDEPDYPDPGYDRSIAPPAEPVRDLWPLRDAGPHPRTTFPGYGHRPAPDRNRGDRVDNWVRPDYPALDDRPSSGEYWTPVPDDLYNDPEPSARGYGWPVPVERLPQVPSYEPATGFDLTPVQAAEPTTLVPSTWPPEPDDNRVPVSRTWRDREERRAWRDAEEKRPWRDRNERLEGRSRHERPRPRPRPAAPAAQASGYVSRHAAGPQP</sequence>
<dbReference type="eggNOG" id="ENOG502ZVIN">
    <property type="taxonomic scope" value="Bacteria"/>
</dbReference>
<feature type="compositionally biased region" description="Basic and acidic residues" evidence="1">
    <location>
        <begin position="230"/>
        <end position="242"/>
    </location>
</feature>